<feature type="chain" id="PRO_5045300898" evidence="1">
    <location>
        <begin position="20"/>
        <end position="139"/>
    </location>
</feature>
<feature type="signal peptide" evidence="1">
    <location>
        <begin position="1"/>
        <end position="19"/>
    </location>
</feature>
<keyword evidence="1" id="KW-0732">Signal</keyword>
<proteinExistence type="predicted"/>
<gene>
    <name evidence="2" type="ORF">ACFSTE_04270</name>
</gene>
<dbReference type="Proteomes" id="UP001597459">
    <property type="component" value="Unassembled WGS sequence"/>
</dbReference>
<comment type="caution">
    <text evidence="2">The sequence shown here is derived from an EMBL/GenBank/DDBJ whole genome shotgun (WGS) entry which is preliminary data.</text>
</comment>
<accession>A0ABW5N342</accession>
<reference evidence="3" key="1">
    <citation type="journal article" date="2019" name="Int. J. Syst. Evol. Microbiol.">
        <title>The Global Catalogue of Microorganisms (GCM) 10K type strain sequencing project: providing services to taxonomists for standard genome sequencing and annotation.</title>
        <authorList>
            <consortium name="The Broad Institute Genomics Platform"/>
            <consortium name="The Broad Institute Genome Sequencing Center for Infectious Disease"/>
            <person name="Wu L."/>
            <person name="Ma J."/>
        </authorList>
    </citation>
    <scope>NUCLEOTIDE SEQUENCE [LARGE SCALE GENOMIC DNA]</scope>
    <source>
        <strain evidence="3">KCTC 42423</strain>
    </source>
</reference>
<keyword evidence="3" id="KW-1185">Reference proteome</keyword>
<evidence type="ECO:0000256" key="1">
    <source>
        <dbReference type="SAM" id="SignalP"/>
    </source>
</evidence>
<evidence type="ECO:0000313" key="2">
    <source>
        <dbReference type="EMBL" id="MFD2590032.1"/>
    </source>
</evidence>
<name>A0ABW5N342_9FLAO</name>
<protein>
    <submittedName>
        <fullName evidence="2">DUF2141 domain-containing protein</fullName>
    </submittedName>
</protein>
<dbReference type="RefSeq" id="WP_176029553.1">
    <property type="nucleotide sequence ID" value="NZ_JBHSJV010000001.1"/>
</dbReference>
<evidence type="ECO:0000313" key="3">
    <source>
        <dbReference type="Proteomes" id="UP001597459"/>
    </source>
</evidence>
<dbReference type="EMBL" id="JBHULX010000003">
    <property type="protein sequence ID" value="MFD2590032.1"/>
    <property type="molecule type" value="Genomic_DNA"/>
</dbReference>
<sequence>MKTVILYLTFLLMSLFSTAQEVSGITITVTTPNVTGDQGEVIYGLYDQNTFMKAAPIQAAKSNIKNGVATITFTNVPEGNYAISCFHDTNGNNRMDFEANGMPKENYGISNNNMSYGPPVWADAKFEVATENIVMEIRM</sequence>
<organism evidence="2 3">
    <name type="scientific">Aquimarina hainanensis</name>
    <dbReference type="NCBI Taxonomy" id="1578017"/>
    <lineage>
        <taxon>Bacteria</taxon>
        <taxon>Pseudomonadati</taxon>
        <taxon>Bacteroidota</taxon>
        <taxon>Flavobacteriia</taxon>
        <taxon>Flavobacteriales</taxon>
        <taxon>Flavobacteriaceae</taxon>
        <taxon>Aquimarina</taxon>
    </lineage>
</organism>
<dbReference type="InterPro" id="IPR018673">
    <property type="entry name" value="DUF2141"/>
</dbReference>
<dbReference type="Pfam" id="PF09912">
    <property type="entry name" value="DUF2141"/>
    <property type="match status" value="1"/>
</dbReference>